<name>A0ABV5JS66_9ACTN</name>
<evidence type="ECO:0000256" key="1">
    <source>
        <dbReference type="SAM" id="MobiDB-lite"/>
    </source>
</evidence>
<feature type="region of interest" description="Disordered" evidence="1">
    <location>
        <begin position="1"/>
        <end position="23"/>
    </location>
</feature>
<accession>A0ABV5JS66</accession>
<reference evidence="2 3" key="1">
    <citation type="submission" date="2024-09" db="EMBL/GenBank/DDBJ databases">
        <authorList>
            <person name="Sun Q."/>
            <person name="Mori K."/>
        </authorList>
    </citation>
    <scope>NUCLEOTIDE SEQUENCE [LARGE SCALE GENOMIC DNA]</scope>
    <source>
        <strain evidence="2 3">CCM 7659</strain>
    </source>
</reference>
<gene>
    <name evidence="2" type="ORF">ACFFVD_12530</name>
</gene>
<sequence>MVDTTATVDDVPEWPGPSPSEFVEPNFPSGSCGTLTGQKARVTYEAAVEHPAALLEEGRVEEGRDLVDTTDALWALEGVVAWLVVEPQW</sequence>
<comment type="caution">
    <text evidence="2">The sequence shown here is derived from an EMBL/GenBank/DDBJ whole genome shotgun (WGS) entry which is preliminary data.</text>
</comment>
<dbReference type="EMBL" id="JBHMDY010000006">
    <property type="protein sequence ID" value="MFB9260631.1"/>
    <property type="molecule type" value="Genomic_DNA"/>
</dbReference>
<organism evidence="2 3">
    <name type="scientific">Dietzia aerolata</name>
    <dbReference type="NCBI Taxonomy" id="595984"/>
    <lineage>
        <taxon>Bacteria</taxon>
        <taxon>Bacillati</taxon>
        <taxon>Actinomycetota</taxon>
        <taxon>Actinomycetes</taxon>
        <taxon>Mycobacteriales</taxon>
        <taxon>Dietziaceae</taxon>
        <taxon>Dietzia</taxon>
    </lineage>
</organism>
<protein>
    <submittedName>
        <fullName evidence="2">Uncharacterized protein</fullName>
    </submittedName>
</protein>
<dbReference type="RefSeq" id="WP_182631612.1">
    <property type="nucleotide sequence ID" value="NZ_JAALDM010000066.1"/>
</dbReference>
<evidence type="ECO:0000313" key="3">
    <source>
        <dbReference type="Proteomes" id="UP001589700"/>
    </source>
</evidence>
<dbReference type="Proteomes" id="UP001589700">
    <property type="component" value="Unassembled WGS sequence"/>
</dbReference>
<proteinExistence type="predicted"/>
<keyword evidence="3" id="KW-1185">Reference proteome</keyword>
<evidence type="ECO:0000313" key="2">
    <source>
        <dbReference type="EMBL" id="MFB9260631.1"/>
    </source>
</evidence>